<reference evidence="1 2" key="2">
    <citation type="journal article" date="2017" name="Nature">
        <title>The Apostasia genome and the evolution of orchids.</title>
        <authorList>
            <person name="Zhang G.Q."/>
            <person name="Liu K.W."/>
            <person name="Li Z."/>
            <person name="Lohaus R."/>
            <person name="Hsiao Y.Y."/>
            <person name="Niu S.C."/>
            <person name="Wang J.Y."/>
            <person name="Lin Y.C."/>
            <person name="Xu Q."/>
            <person name="Chen L.J."/>
            <person name="Yoshida K."/>
            <person name="Fujiwara S."/>
            <person name="Wang Z.W."/>
            <person name="Zhang Y.Q."/>
            <person name="Mitsuda N."/>
            <person name="Wang M."/>
            <person name="Liu G.H."/>
            <person name="Pecoraro L."/>
            <person name="Huang H.X."/>
            <person name="Xiao X.J."/>
            <person name="Lin M."/>
            <person name="Wu X.Y."/>
            <person name="Wu W.L."/>
            <person name="Chen Y.Y."/>
            <person name="Chang S.B."/>
            <person name="Sakamoto S."/>
            <person name="Ohme-Takagi M."/>
            <person name="Yagi M."/>
            <person name="Zeng S.J."/>
            <person name="Shen C.Y."/>
            <person name="Yeh C.M."/>
            <person name="Luo Y.B."/>
            <person name="Tsai W.C."/>
            <person name="Van de Peer Y."/>
            <person name="Liu Z.J."/>
        </authorList>
    </citation>
    <scope>NUCLEOTIDE SEQUENCE [LARGE SCALE GENOMIC DNA]</scope>
    <source>
        <tissue evidence="1">The whole plant</tissue>
    </source>
</reference>
<evidence type="ECO:0000313" key="1">
    <source>
        <dbReference type="EMBL" id="PKU79053.1"/>
    </source>
</evidence>
<protein>
    <submittedName>
        <fullName evidence="1">Uncharacterized protein</fullName>
    </submittedName>
</protein>
<accession>A0A2I0WTT5</accession>
<dbReference type="EMBL" id="KZ502442">
    <property type="protein sequence ID" value="PKU79053.1"/>
    <property type="molecule type" value="Genomic_DNA"/>
</dbReference>
<gene>
    <name evidence="1" type="ORF">MA16_Dca000397</name>
</gene>
<sequence length="52" mass="5944">MDMGGYSIWWINPQGDHPTHLRGEVRAPARPCRCDDARPGHEDAFARVEHQC</sequence>
<name>A0A2I0WTT5_9ASPA</name>
<proteinExistence type="predicted"/>
<reference evidence="1 2" key="1">
    <citation type="journal article" date="2016" name="Sci. Rep.">
        <title>The Dendrobium catenatum Lindl. genome sequence provides insights into polysaccharide synthase, floral development and adaptive evolution.</title>
        <authorList>
            <person name="Zhang G.Q."/>
            <person name="Xu Q."/>
            <person name="Bian C."/>
            <person name="Tsai W.C."/>
            <person name="Yeh C.M."/>
            <person name="Liu K.W."/>
            <person name="Yoshida K."/>
            <person name="Zhang L.S."/>
            <person name="Chang S.B."/>
            <person name="Chen F."/>
            <person name="Shi Y."/>
            <person name="Su Y.Y."/>
            <person name="Zhang Y.Q."/>
            <person name="Chen L.J."/>
            <person name="Yin Y."/>
            <person name="Lin M."/>
            <person name="Huang H."/>
            <person name="Deng H."/>
            <person name="Wang Z.W."/>
            <person name="Zhu S.L."/>
            <person name="Zhao X."/>
            <person name="Deng C."/>
            <person name="Niu S.C."/>
            <person name="Huang J."/>
            <person name="Wang M."/>
            <person name="Liu G.H."/>
            <person name="Yang H.J."/>
            <person name="Xiao X.J."/>
            <person name="Hsiao Y.Y."/>
            <person name="Wu W.L."/>
            <person name="Chen Y.Y."/>
            <person name="Mitsuda N."/>
            <person name="Ohme-Takagi M."/>
            <person name="Luo Y.B."/>
            <person name="Van de Peer Y."/>
            <person name="Liu Z.J."/>
        </authorList>
    </citation>
    <scope>NUCLEOTIDE SEQUENCE [LARGE SCALE GENOMIC DNA]</scope>
    <source>
        <tissue evidence="1">The whole plant</tissue>
    </source>
</reference>
<evidence type="ECO:0000313" key="2">
    <source>
        <dbReference type="Proteomes" id="UP000233837"/>
    </source>
</evidence>
<organism evidence="1 2">
    <name type="scientific">Dendrobium catenatum</name>
    <dbReference type="NCBI Taxonomy" id="906689"/>
    <lineage>
        <taxon>Eukaryota</taxon>
        <taxon>Viridiplantae</taxon>
        <taxon>Streptophyta</taxon>
        <taxon>Embryophyta</taxon>
        <taxon>Tracheophyta</taxon>
        <taxon>Spermatophyta</taxon>
        <taxon>Magnoliopsida</taxon>
        <taxon>Liliopsida</taxon>
        <taxon>Asparagales</taxon>
        <taxon>Orchidaceae</taxon>
        <taxon>Epidendroideae</taxon>
        <taxon>Malaxideae</taxon>
        <taxon>Dendrobiinae</taxon>
        <taxon>Dendrobium</taxon>
    </lineage>
</organism>
<dbReference type="AlphaFoldDB" id="A0A2I0WTT5"/>
<keyword evidence="2" id="KW-1185">Reference proteome</keyword>
<dbReference type="Proteomes" id="UP000233837">
    <property type="component" value="Unassembled WGS sequence"/>
</dbReference>